<dbReference type="Pfam" id="PF00180">
    <property type="entry name" value="Iso_dh"/>
    <property type="match status" value="1"/>
</dbReference>
<keyword evidence="5" id="KW-0329">Glyoxylate bypass</keyword>
<dbReference type="InterPro" id="IPR040978">
    <property type="entry name" value="Isocitrate_DH_TT1725_C"/>
</dbReference>
<evidence type="ECO:0000256" key="10">
    <source>
        <dbReference type="ARBA" id="ARBA00029765"/>
    </source>
</evidence>
<reference evidence="16 17" key="1">
    <citation type="submission" date="2024-08" db="EMBL/GenBank/DDBJ databases">
        <title>Tateyamaria sp. nov., isolated from marine algae.</title>
        <authorList>
            <person name="Choi B.J."/>
            <person name="Kim J.M."/>
            <person name="Lee J.K."/>
            <person name="Choi D.G."/>
            <person name="Bayburt H."/>
            <person name="Baek J.H."/>
            <person name="Han D.M."/>
            <person name="Jeon C.O."/>
        </authorList>
    </citation>
    <scope>NUCLEOTIDE SEQUENCE [LARGE SCALE GENOMIC DNA]</scope>
    <source>
        <strain evidence="16 17">KMU-156</strain>
    </source>
</reference>
<keyword evidence="7" id="KW-0560">Oxidoreductase</keyword>
<evidence type="ECO:0000256" key="6">
    <source>
        <dbReference type="ARBA" id="ARBA00022857"/>
    </source>
</evidence>
<feature type="domain" description="Isopropylmalate dehydrogenase-like" evidence="15">
    <location>
        <begin position="21"/>
        <end position="351"/>
    </location>
</feature>
<dbReference type="EC" id="1.1.1.42" evidence="3"/>
<comment type="subunit">
    <text evidence="2">Homodimer.</text>
</comment>
<dbReference type="InterPro" id="IPR046997">
    <property type="entry name" value="Isocitrate_DH_TT1725_C_sf"/>
</dbReference>
<evidence type="ECO:0000256" key="8">
    <source>
        <dbReference type="ARBA" id="ARBA00023211"/>
    </source>
</evidence>
<protein>
    <recommendedName>
        <fullName evidence="4">Isocitrate dehydrogenase [NADP]</fullName>
        <ecNumber evidence="3">1.1.1.42</ecNumber>
    </recommendedName>
    <alternativeName>
        <fullName evidence="10">IDP</fullName>
    </alternativeName>
    <alternativeName>
        <fullName evidence="11">NADP(+)-specific ICDH</fullName>
    </alternativeName>
    <alternativeName>
        <fullName evidence="12">Oxalosuccinate decarboxylase</fullName>
    </alternativeName>
</protein>
<feature type="region of interest" description="Disordered" evidence="14">
    <location>
        <begin position="485"/>
        <end position="504"/>
    </location>
</feature>
<dbReference type="PANTHER" id="PTHR11835">
    <property type="entry name" value="DECARBOXYLATING DEHYDROGENASES-ISOCITRATE, ISOPROPYLMALATE, TARTRATE"/>
    <property type="match status" value="1"/>
</dbReference>
<dbReference type="EMBL" id="JBHDIY010000002">
    <property type="protein sequence ID" value="MFL4471293.1"/>
    <property type="molecule type" value="Genomic_DNA"/>
</dbReference>
<evidence type="ECO:0000256" key="11">
    <source>
        <dbReference type="ARBA" id="ARBA00029990"/>
    </source>
</evidence>
<dbReference type="SMART" id="SM01329">
    <property type="entry name" value="Iso_dh"/>
    <property type="match status" value="1"/>
</dbReference>
<evidence type="ECO:0000256" key="14">
    <source>
        <dbReference type="SAM" id="MobiDB-lite"/>
    </source>
</evidence>
<evidence type="ECO:0000256" key="7">
    <source>
        <dbReference type="ARBA" id="ARBA00023002"/>
    </source>
</evidence>
<evidence type="ECO:0000256" key="13">
    <source>
        <dbReference type="ARBA" id="ARBA00046127"/>
    </source>
</evidence>
<comment type="catalytic activity">
    <reaction evidence="9">
        <text>D-threo-isocitrate + NADP(+) = 2-oxoglutarate + CO2 + NADPH</text>
        <dbReference type="Rhea" id="RHEA:19629"/>
        <dbReference type="ChEBI" id="CHEBI:15562"/>
        <dbReference type="ChEBI" id="CHEBI:16526"/>
        <dbReference type="ChEBI" id="CHEBI:16810"/>
        <dbReference type="ChEBI" id="CHEBI:57783"/>
        <dbReference type="ChEBI" id="CHEBI:58349"/>
        <dbReference type="EC" id="1.1.1.42"/>
    </reaction>
</comment>
<keyword evidence="8" id="KW-0464">Manganese</keyword>
<evidence type="ECO:0000256" key="12">
    <source>
        <dbReference type="ARBA" id="ARBA00031098"/>
    </source>
</evidence>
<evidence type="ECO:0000259" key="15">
    <source>
        <dbReference type="SMART" id="SM01329"/>
    </source>
</evidence>
<organism evidence="16 17">
    <name type="scientific">Tateyamaria armeniaca</name>
    <dbReference type="NCBI Taxonomy" id="2518930"/>
    <lineage>
        <taxon>Bacteria</taxon>
        <taxon>Pseudomonadati</taxon>
        <taxon>Pseudomonadota</taxon>
        <taxon>Alphaproteobacteria</taxon>
        <taxon>Rhodobacterales</taxon>
        <taxon>Roseobacteraceae</taxon>
        <taxon>Tateyamaria</taxon>
    </lineage>
</organism>
<dbReference type="PROSITE" id="PS00470">
    <property type="entry name" value="IDH_IMDH"/>
    <property type="match status" value="1"/>
</dbReference>
<evidence type="ECO:0000256" key="2">
    <source>
        <dbReference type="ARBA" id="ARBA00011738"/>
    </source>
</evidence>
<dbReference type="SUPFAM" id="SSF53659">
    <property type="entry name" value="Isocitrate/Isopropylmalate dehydrogenase-like"/>
    <property type="match status" value="1"/>
</dbReference>
<dbReference type="Proteomes" id="UP001627408">
    <property type="component" value="Unassembled WGS sequence"/>
</dbReference>
<dbReference type="Gene3D" id="3.30.70.1570">
    <property type="match status" value="1"/>
</dbReference>
<dbReference type="RefSeq" id="WP_407593130.1">
    <property type="nucleotide sequence ID" value="NZ_JBHDIY010000002.1"/>
</dbReference>
<evidence type="ECO:0000313" key="16">
    <source>
        <dbReference type="EMBL" id="MFL4471293.1"/>
    </source>
</evidence>
<proteinExistence type="inferred from homology"/>
<dbReference type="InterPro" id="IPR024084">
    <property type="entry name" value="IsoPropMal-DH-like_dom"/>
</dbReference>
<sequence length="504" mass="54387">MLDTRHDVSPHHSHAQDHRVPVVLISGDGIGPEVADAATSVLSATFKGFEWIEAEAGAALMERGVASGVPKATLDEIERTGLVLKGPLATPIGHGGKSANVTLRKLYELYGNVRPIKPMPGLGGPFADRDINFVVVRENVEDLYAGIEHMQTPDVAQCLKLITRKGSEKIARLAFALARAEHRTSLCAVTKANIMKLTEGLFKDVVETTAREFPELDLDHMLVDNCAQQMVMRPEQFEVIVTTNMNGDILSDLGAGLIGGLGLTPSANVGDDVAIFEAVHGSAPDIAGRNVANPTALIRSGIMMLRHIGEGGAAQRLERALEDVYRAGTALTPDVAYDGIGVSTDAFRDAVLEALERVPETGGTAREKPGFGAVTRPVKRARPRQRVFDGADVFVEWHGDAAHLAKVIQTVLIDTPFSLSMISNRGTLVWPTIVGCPDTVEHWRCRLLVSPDAMSAEKHLPDVLAKLPDSVRWMHVEKLETCDGGPGYSMAQGQSCPQPKRRRP</sequence>
<dbReference type="PANTHER" id="PTHR11835:SF34">
    <property type="entry name" value="ISOCITRATE DEHYDROGENASE [NAD] SUBUNIT ALPHA, MITOCHONDRIAL"/>
    <property type="match status" value="1"/>
</dbReference>
<evidence type="ECO:0000256" key="4">
    <source>
        <dbReference type="ARBA" id="ARBA00019562"/>
    </source>
</evidence>
<evidence type="ECO:0000256" key="9">
    <source>
        <dbReference type="ARBA" id="ARBA00023554"/>
    </source>
</evidence>
<keyword evidence="17" id="KW-1185">Reference proteome</keyword>
<accession>A0ABW8UVW0</accession>
<gene>
    <name evidence="16" type="ORF">ACERZ8_15925</name>
</gene>
<evidence type="ECO:0000256" key="5">
    <source>
        <dbReference type="ARBA" id="ARBA00022435"/>
    </source>
</evidence>
<dbReference type="Gene3D" id="3.40.718.10">
    <property type="entry name" value="Isopropylmalate Dehydrogenase"/>
    <property type="match status" value="1"/>
</dbReference>
<name>A0ABW8UVW0_9RHOB</name>
<comment type="function">
    <text evidence="13">Catalyzes the oxidative decarboxylation of isocitrate to 2-oxoglutarate and carbon dioxide with the concomitant reduction of NADP(+).</text>
</comment>
<evidence type="ECO:0000256" key="1">
    <source>
        <dbReference type="ARBA" id="ARBA00007769"/>
    </source>
</evidence>
<evidence type="ECO:0000256" key="3">
    <source>
        <dbReference type="ARBA" id="ARBA00013013"/>
    </source>
</evidence>
<comment type="caution">
    <text evidence="16">The sequence shown here is derived from an EMBL/GenBank/DDBJ whole genome shotgun (WGS) entry which is preliminary data.</text>
</comment>
<dbReference type="Pfam" id="PF18324">
    <property type="entry name" value="Isocitrate_DH_C_bact"/>
    <property type="match status" value="1"/>
</dbReference>
<keyword evidence="6" id="KW-0521">NADP</keyword>
<evidence type="ECO:0000313" key="17">
    <source>
        <dbReference type="Proteomes" id="UP001627408"/>
    </source>
</evidence>
<dbReference type="InterPro" id="IPR019818">
    <property type="entry name" value="IsoCit/isopropylmalate_DH_CS"/>
</dbReference>
<comment type="similarity">
    <text evidence="1">Belongs to the isocitrate and isopropylmalate dehydrogenases family.</text>
</comment>